<comment type="caution">
    <text evidence="2">The sequence shown here is derived from an EMBL/GenBank/DDBJ whole genome shotgun (WGS) entry which is preliminary data.</text>
</comment>
<feature type="transmembrane region" description="Helical" evidence="1">
    <location>
        <begin position="85"/>
        <end position="106"/>
    </location>
</feature>
<dbReference type="AlphaFoldDB" id="G1WER9"/>
<reference evidence="2 3" key="1">
    <citation type="submission" date="2011-07" db="EMBL/GenBank/DDBJ databases">
        <title>The Genome Sequence of Prevotella oulorum F0390.</title>
        <authorList>
            <consortium name="The Broad Institute Genome Sequencing Platform"/>
            <consortium name="The Broad Institute Genome Sequencing Center for Infectious Disease"/>
            <person name="Earl A."/>
            <person name="Ward D."/>
            <person name="Feldgarden M."/>
            <person name="Gevers D."/>
            <person name="Izard J."/>
            <person name="Ganesan A."/>
            <person name="Baranova O.V."/>
            <person name="Blanton J.M."/>
            <person name="Tanner A.C."/>
            <person name="Dewhirst F.E."/>
            <person name="Young S.K."/>
            <person name="Zeng Q."/>
            <person name="Gargeya S."/>
            <person name="Fitzgerald M."/>
            <person name="Haas B."/>
            <person name="Abouelleil A."/>
            <person name="Alvarado L."/>
            <person name="Arachchi H.M."/>
            <person name="Berlin A."/>
            <person name="Brown A."/>
            <person name="Chapman S.B."/>
            <person name="Chen Z."/>
            <person name="Dunbar C."/>
            <person name="Freedman E."/>
            <person name="Gearin G."/>
            <person name="Gellesch M."/>
            <person name="Goldberg J."/>
            <person name="Griggs A."/>
            <person name="Gujja S."/>
            <person name="Heiman D."/>
            <person name="Howarth C."/>
            <person name="Larson L."/>
            <person name="Lui A."/>
            <person name="MacDonald P.J.P."/>
            <person name="Mehta T."/>
            <person name="Montmayeur A."/>
            <person name="Murphy C."/>
            <person name="Neiman D."/>
            <person name="Pearson M."/>
            <person name="Priest M."/>
            <person name="Roberts A."/>
            <person name="Saif S."/>
            <person name="Shea T."/>
            <person name="Shenoy N."/>
            <person name="Sisk P."/>
            <person name="Stolte C."/>
            <person name="Sykes S."/>
            <person name="Wortman J."/>
            <person name="Nusbaum C."/>
            <person name="Birren B."/>
        </authorList>
    </citation>
    <scope>NUCLEOTIDE SEQUENCE [LARGE SCALE GENOMIC DNA]</scope>
    <source>
        <strain evidence="2 3">F0390</strain>
    </source>
</reference>
<dbReference type="Proteomes" id="UP000005141">
    <property type="component" value="Unassembled WGS sequence"/>
</dbReference>
<feature type="transmembrane region" description="Helical" evidence="1">
    <location>
        <begin position="112"/>
        <end position="134"/>
    </location>
</feature>
<name>G1WER9_9BACT</name>
<evidence type="ECO:0000313" key="3">
    <source>
        <dbReference type="Proteomes" id="UP000005141"/>
    </source>
</evidence>
<feature type="transmembrane region" description="Helical" evidence="1">
    <location>
        <begin position="162"/>
        <end position="183"/>
    </location>
</feature>
<evidence type="ECO:0000256" key="1">
    <source>
        <dbReference type="SAM" id="Phobius"/>
    </source>
</evidence>
<dbReference type="HOGENOM" id="CLU_1466961_0_0_10"/>
<evidence type="ECO:0000313" key="2">
    <source>
        <dbReference type="EMBL" id="EGV28919.1"/>
    </source>
</evidence>
<sequence length="194" mass="23254">MNRSRFAYFLNAIHYCIWLNDIKFGDFIGRIVDVVLSPIPKLFFTKKYRKKYESRLPQAQKIKKRIFYDRETGYHISWANHWFGYFYSGYPVVLSFILSGIVFRYWGMVNKIIILCIIGIPILICYIPAYKAVFSNDIYLKYFKEFEKEDEQWHKKWKRRTWLFCIGGCLMTIVGIACMWVVINVKPSKTAFNI</sequence>
<keyword evidence="1" id="KW-0472">Membrane</keyword>
<accession>G1WER9</accession>
<gene>
    <name evidence="2" type="ORF">HMPREF9431_02356</name>
</gene>
<organism evidence="2 3">
    <name type="scientific">Segatella oulorum F0390</name>
    <dbReference type="NCBI Taxonomy" id="702438"/>
    <lineage>
        <taxon>Bacteria</taxon>
        <taxon>Pseudomonadati</taxon>
        <taxon>Bacteroidota</taxon>
        <taxon>Bacteroidia</taxon>
        <taxon>Bacteroidales</taxon>
        <taxon>Prevotellaceae</taxon>
        <taxon>Segatella</taxon>
    </lineage>
</organism>
<keyword evidence="1" id="KW-1133">Transmembrane helix</keyword>
<proteinExistence type="predicted"/>
<dbReference type="RefSeq" id="WP_004381450.1">
    <property type="nucleotide sequence ID" value="NZ_JH114217.1"/>
</dbReference>
<dbReference type="GeneID" id="95426890"/>
<dbReference type="EMBL" id="ADGI01000066">
    <property type="protein sequence ID" value="EGV28919.1"/>
    <property type="molecule type" value="Genomic_DNA"/>
</dbReference>
<keyword evidence="3" id="KW-1185">Reference proteome</keyword>
<keyword evidence="1" id="KW-0812">Transmembrane</keyword>
<protein>
    <submittedName>
        <fullName evidence="2">Uncharacterized protein</fullName>
    </submittedName>
</protein>
<dbReference type="OrthoDB" id="1071897at2"/>